<feature type="compositionally biased region" description="Basic residues" evidence="1">
    <location>
        <begin position="16"/>
        <end position="26"/>
    </location>
</feature>
<keyword evidence="2" id="KW-0812">Transmembrane</keyword>
<comment type="caution">
    <text evidence="3">The sequence shown here is derived from an EMBL/GenBank/DDBJ whole genome shotgun (WGS) entry which is preliminary data.</text>
</comment>
<evidence type="ECO:0000256" key="1">
    <source>
        <dbReference type="SAM" id="MobiDB-lite"/>
    </source>
</evidence>
<keyword evidence="2" id="KW-1133">Transmembrane helix</keyword>
<dbReference type="Proteomes" id="UP001139648">
    <property type="component" value="Unassembled WGS sequence"/>
</dbReference>
<keyword evidence="4" id="KW-1185">Reference proteome</keyword>
<organism evidence="3 4">
    <name type="scientific">Nonomuraea thailandensis</name>
    <dbReference type="NCBI Taxonomy" id="1188745"/>
    <lineage>
        <taxon>Bacteria</taxon>
        <taxon>Bacillati</taxon>
        <taxon>Actinomycetota</taxon>
        <taxon>Actinomycetes</taxon>
        <taxon>Streptosporangiales</taxon>
        <taxon>Streptosporangiaceae</taxon>
        <taxon>Nonomuraea</taxon>
    </lineage>
</organism>
<protein>
    <recommendedName>
        <fullName evidence="5">DUF4352 domain-containing protein</fullName>
    </recommendedName>
</protein>
<evidence type="ECO:0000313" key="3">
    <source>
        <dbReference type="EMBL" id="MCP2362394.1"/>
    </source>
</evidence>
<dbReference type="RefSeq" id="WP_253753114.1">
    <property type="nucleotide sequence ID" value="NZ_BAABKA010000069.1"/>
</dbReference>
<proteinExistence type="predicted"/>
<keyword evidence="2" id="KW-0472">Membrane</keyword>
<dbReference type="EMBL" id="JAMZEB010000002">
    <property type="protein sequence ID" value="MCP2362394.1"/>
    <property type="molecule type" value="Genomic_DNA"/>
</dbReference>
<evidence type="ECO:0000256" key="2">
    <source>
        <dbReference type="SAM" id="Phobius"/>
    </source>
</evidence>
<reference evidence="3" key="1">
    <citation type="submission" date="2022-06" db="EMBL/GenBank/DDBJ databases">
        <title>Sequencing the genomes of 1000 actinobacteria strains.</title>
        <authorList>
            <person name="Klenk H.-P."/>
        </authorList>
    </citation>
    <scope>NUCLEOTIDE SEQUENCE</scope>
    <source>
        <strain evidence="3">DSM 46694</strain>
    </source>
</reference>
<accession>A0A9X2K7F6</accession>
<evidence type="ECO:0000313" key="4">
    <source>
        <dbReference type="Proteomes" id="UP001139648"/>
    </source>
</evidence>
<feature type="transmembrane region" description="Helical" evidence="2">
    <location>
        <begin position="31"/>
        <end position="50"/>
    </location>
</feature>
<feature type="region of interest" description="Disordered" evidence="1">
    <location>
        <begin position="1"/>
        <end position="26"/>
    </location>
</feature>
<name>A0A9X2K7F6_9ACTN</name>
<evidence type="ECO:0008006" key="5">
    <source>
        <dbReference type="Google" id="ProtNLM"/>
    </source>
</evidence>
<dbReference type="AlphaFoldDB" id="A0A9X2K7F6"/>
<sequence length="216" mass="22940">MTATEPRSAVSGGPARRGRRAGRRRGGGSRWLNALAGVVLVAGAIGLQSLHLSEGETSNALVYTGEKGEEVDARRFTARVDSFSVAKGIQDNSSTIGTDNLFLVIAVSAKSSLKPYHMREAVLVTADGKRFATTDRVDSSLTLAHTWVQPDIWVSGRVVFEVPASALPGASVLLGLGTTTLVESYRPQVEVDLGLDEEGARKLAASPQDVYSFVKK</sequence>
<gene>
    <name evidence="3" type="ORF">HD597_009414</name>
</gene>